<dbReference type="Proteomes" id="UP000813385">
    <property type="component" value="Unassembled WGS sequence"/>
</dbReference>
<evidence type="ECO:0000313" key="2">
    <source>
        <dbReference type="Proteomes" id="UP000813385"/>
    </source>
</evidence>
<name>A0A8K0TD50_9PEZI</name>
<proteinExistence type="predicted"/>
<dbReference type="AlphaFoldDB" id="A0A8K0TD50"/>
<comment type="caution">
    <text evidence="1">The sequence shown here is derived from an EMBL/GenBank/DDBJ whole genome shotgun (WGS) entry which is preliminary data.</text>
</comment>
<reference evidence="1" key="1">
    <citation type="journal article" date="2021" name="Nat. Commun.">
        <title>Genetic determinants of endophytism in the Arabidopsis root mycobiome.</title>
        <authorList>
            <person name="Mesny F."/>
            <person name="Miyauchi S."/>
            <person name="Thiergart T."/>
            <person name="Pickel B."/>
            <person name="Atanasova L."/>
            <person name="Karlsson M."/>
            <person name="Huettel B."/>
            <person name="Barry K.W."/>
            <person name="Haridas S."/>
            <person name="Chen C."/>
            <person name="Bauer D."/>
            <person name="Andreopoulos W."/>
            <person name="Pangilinan J."/>
            <person name="LaButti K."/>
            <person name="Riley R."/>
            <person name="Lipzen A."/>
            <person name="Clum A."/>
            <person name="Drula E."/>
            <person name="Henrissat B."/>
            <person name="Kohler A."/>
            <person name="Grigoriev I.V."/>
            <person name="Martin F.M."/>
            <person name="Hacquard S."/>
        </authorList>
    </citation>
    <scope>NUCLEOTIDE SEQUENCE</scope>
    <source>
        <strain evidence="1">MPI-CAGE-AT-0016</strain>
    </source>
</reference>
<keyword evidence="2" id="KW-1185">Reference proteome</keyword>
<dbReference type="EMBL" id="JAGPXD010000003">
    <property type="protein sequence ID" value="KAH7361653.1"/>
    <property type="molecule type" value="Genomic_DNA"/>
</dbReference>
<dbReference type="OrthoDB" id="3885040at2759"/>
<sequence>MNSQQAPSTNGNESASSIKGYEVGELTAKAGFTADMILDEHLDIAAAVNSQDMSRVDMALRKGMYIKTVPYYLHPVTGQIIVGGRYLFDTYEDAVNYADWSTKEYLVGDPPAHFWDLPIFSNVQRWIWRVAGAHHFSLPEKHGLHRLQRWTYDGDNVEEELTNAWPGIREASKKRGAGGVWLLYQPDDKLISIFTVMNKPDTVTVESIYDAVESLKAQSSLGELLPSSLNAKPIFDRTSPNLAIWLPVSRAAGGVEQTTPLTPVLPAVTWNKTA</sequence>
<evidence type="ECO:0000313" key="1">
    <source>
        <dbReference type="EMBL" id="KAH7361653.1"/>
    </source>
</evidence>
<protein>
    <submittedName>
        <fullName evidence="1">Uncharacterized protein</fullName>
    </submittedName>
</protein>
<gene>
    <name evidence="1" type="ORF">B0T11DRAFT_279304</name>
</gene>
<accession>A0A8K0TD50</accession>
<organism evidence="1 2">
    <name type="scientific">Plectosphaerella cucumerina</name>
    <dbReference type="NCBI Taxonomy" id="40658"/>
    <lineage>
        <taxon>Eukaryota</taxon>
        <taxon>Fungi</taxon>
        <taxon>Dikarya</taxon>
        <taxon>Ascomycota</taxon>
        <taxon>Pezizomycotina</taxon>
        <taxon>Sordariomycetes</taxon>
        <taxon>Hypocreomycetidae</taxon>
        <taxon>Glomerellales</taxon>
        <taxon>Plectosphaerellaceae</taxon>
        <taxon>Plectosphaerella</taxon>
    </lineage>
</organism>